<reference evidence="1 2" key="1">
    <citation type="submission" date="2017-01" db="EMBL/GenBank/DDBJ databases">
        <authorList>
            <person name="Erauso G."/>
        </authorList>
    </citation>
    <scope>NUCLEOTIDE SEQUENCE [LARGE SCALE GENOMIC DNA]</scope>
    <source>
        <strain evidence="1">MESINF1</strain>
    </source>
</reference>
<name>A0A7Z7LHX5_9BACT</name>
<gene>
    <name evidence="1" type="ORF">MESINF_2803</name>
</gene>
<evidence type="ECO:0000313" key="1">
    <source>
        <dbReference type="EMBL" id="SSC14243.1"/>
    </source>
</evidence>
<dbReference type="Proteomes" id="UP000250796">
    <property type="component" value="Chromosome MESINF"/>
</dbReference>
<proteinExistence type="predicted"/>
<dbReference type="AlphaFoldDB" id="A0A7Z7LHX5"/>
<dbReference type="SUPFAM" id="SSF82171">
    <property type="entry name" value="DPP6 N-terminal domain-like"/>
    <property type="match status" value="1"/>
</dbReference>
<keyword evidence="2" id="KW-1185">Reference proteome</keyword>
<dbReference type="RefSeq" id="WP_169700651.1">
    <property type="nucleotide sequence ID" value="NZ_LS974202.1"/>
</dbReference>
<accession>A0A7Z7LHX5</accession>
<dbReference type="KEGG" id="minf:MESINF_2803"/>
<organism evidence="1 2">
    <name type="scientific">Mesotoga infera</name>
    <dbReference type="NCBI Taxonomy" id="1236046"/>
    <lineage>
        <taxon>Bacteria</taxon>
        <taxon>Thermotogati</taxon>
        <taxon>Thermotogota</taxon>
        <taxon>Thermotogae</taxon>
        <taxon>Kosmotogales</taxon>
        <taxon>Kosmotogaceae</taxon>
        <taxon>Mesotoga</taxon>
    </lineage>
</organism>
<protein>
    <submittedName>
        <fullName evidence="1">Uncharacterized protein</fullName>
    </submittedName>
</protein>
<evidence type="ECO:0000313" key="2">
    <source>
        <dbReference type="Proteomes" id="UP000250796"/>
    </source>
</evidence>
<dbReference type="EMBL" id="LS974202">
    <property type="protein sequence ID" value="SSC14243.1"/>
    <property type="molecule type" value="Genomic_DNA"/>
</dbReference>
<sequence length="273" mass="30954">MRKAILIVLVMAIAVPLLAFEVENLPVNTEGIERMPWLHGDTLYFVAGNYDIYRAERLADGSWGPREPVPGEINTAANEISPCIVERDGTLIMYFARYTGTERDYDFFRAVFDPVEGLWKNPVMIPELSTETQEWDIWVNGDETVAYLTTKGKFGDAEIVGKRDVWRSEKVDGKWSLPVLVREVSTDGDEWSVFVDPLGRIWVDGARGDAYGSYDIYYYDPSLSLVIHVEKDVNSIYNERSVWTDGKTLVFTSADRNTGMGGYDIYITDLGEE</sequence>